<keyword evidence="1" id="KW-0472">Membrane</keyword>
<dbReference type="Pfam" id="PF02009">
    <property type="entry name" value="RIFIN"/>
    <property type="match status" value="1"/>
</dbReference>
<sequence length="324" mass="35915">MVYNQRNHYLTSTPKTSTRTLCECELYSPANYDNDPEMKTVMQDFDRQTSQRFEEYNERMIKNRQKYKEQCDKDIQKIILKDTIEKELKQQLITLETNIDTNDIPACVCEKSVADKVEKTCLKCGGVLGGGVAPAWGLISGLGYAAWINYAATTLVKIATDEGISEGVKVGLANVAKIASELLGSTYKIPKLKVGEIITAGKLTDDVTLSGVLKAMNTFMSGKFDEGPYAGFSTWVEGVTKSANLITARYPTEVLQVTKAVVDTKTGILTKAGNVTSSLTTAITASIIAIVVIVFVMVIIYLILRYRRKTKMKKKLQYIKLLKE</sequence>
<evidence type="ECO:0000313" key="3">
    <source>
        <dbReference type="Proteomes" id="UP000054562"/>
    </source>
</evidence>
<proteinExistence type="predicted"/>
<dbReference type="InterPro" id="IPR011992">
    <property type="entry name" value="EF-hand-dom_pair"/>
</dbReference>
<organism evidence="2 3">
    <name type="scientific">Plasmodium falciparum IGH-CR14</name>
    <dbReference type="NCBI Taxonomy" id="580059"/>
    <lineage>
        <taxon>Eukaryota</taxon>
        <taxon>Sar</taxon>
        <taxon>Alveolata</taxon>
        <taxon>Apicomplexa</taxon>
        <taxon>Aconoidasida</taxon>
        <taxon>Haemosporida</taxon>
        <taxon>Plasmodiidae</taxon>
        <taxon>Plasmodium</taxon>
        <taxon>Plasmodium (Laverania)</taxon>
    </lineage>
</organism>
<keyword evidence="1" id="KW-1133">Transmembrane helix</keyword>
<evidence type="ECO:0000256" key="1">
    <source>
        <dbReference type="SAM" id="Phobius"/>
    </source>
</evidence>
<protein>
    <submittedName>
        <fullName evidence="2">Rifin</fullName>
    </submittedName>
</protein>
<dbReference type="AlphaFoldDB" id="A0A0L1I6U2"/>
<reference evidence="3" key="1">
    <citation type="submission" date="2015-07" db="EMBL/GenBank/DDBJ databases">
        <title>Annotation of Plasmodium falciparum IGH-CR14.</title>
        <authorList>
            <consortium name="The Broad Institute Genome Sequencing Platform"/>
            <person name="Volkman S.K."/>
            <person name="Neafsey D.E."/>
            <person name="Dash A.P."/>
            <person name="Chitnis C.E."/>
            <person name="Hartl D.L."/>
            <person name="Young S.K."/>
            <person name="Zeng Q."/>
            <person name="Koehrsen M."/>
            <person name="Alvarado L."/>
            <person name="Berlin A."/>
            <person name="Borenstein D."/>
            <person name="Chapman S.B."/>
            <person name="Chen Z."/>
            <person name="Engels R."/>
            <person name="Freedman E."/>
            <person name="Gellesch M."/>
            <person name="Goldberg J."/>
            <person name="Griggs A."/>
            <person name="Gujja S."/>
            <person name="Heilman E.R."/>
            <person name="Heiman D.I."/>
            <person name="Howarth C."/>
            <person name="Jen D."/>
            <person name="Larson L."/>
            <person name="Mehta T."/>
            <person name="Neiman D."/>
            <person name="Park D."/>
            <person name="Pearson M."/>
            <person name="Roberts A."/>
            <person name="Saif S."/>
            <person name="Shea T."/>
            <person name="Shenoy N."/>
            <person name="Sisk P."/>
            <person name="Stolte C."/>
            <person name="Sykes S."/>
            <person name="Walk T."/>
            <person name="White J."/>
            <person name="Yandava C."/>
            <person name="Haas B."/>
            <person name="Henn M.R."/>
            <person name="Nusbaum C."/>
            <person name="Birren B."/>
        </authorList>
    </citation>
    <scope>NUCLEOTIDE SEQUENCE [LARGE SCALE GENOMIC DNA]</scope>
    <source>
        <strain evidence="3">IGH-CR14</strain>
    </source>
</reference>
<dbReference type="EMBL" id="GG665010">
    <property type="protein sequence ID" value="KNG74868.1"/>
    <property type="molecule type" value="Genomic_DNA"/>
</dbReference>
<dbReference type="Proteomes" id="UP000054562">
    <property type="component" value="Unassembled WGS sequence"/>
</dbReference>
<dbReference type="NCBIfam" id="TIGR01477">
    <property type="entry name" value="RIFIN"/>
    <property type="match status" value="1"/>
</dbReference>
<accession>A0A0L1I6U2</accession>
<evidence type="ECO:0000313" key="2">
    <source>
        <dbReference type="EMBL" id="KNG74868.1"/>
    </source>
</evidence>
<keyword evidence="1" id="KW-0812">Transmembrane</keyword>
<dbReference type="SUPFAM" id="SSF47473">
    <property type="entry name" value="EF-hand"/>
    <property type="match status" value="1"/>
</dbReference>
<dbReference type="InterPro" id="IPR006373">
    <property type="entry name" value="VSA_Rifin"/>
</dbReference>
<name>A0A0L1I6U2_PLAFA</name>
<reference evidence="3" key="2">
    <citation type="submission" date="2015-07" db="EMBL/GenBank/DDBJ databases">
        <title>The genome sequence of Plasmodium falciparum IGH-CR14.</title>
        <authorList>
            <consortium name="The Broad Institute Genome Sequencing Platform"/>
            <person name="Volkman S.K."/>
            <person name="Neafsey D.E."/>
            <person name="Dash A.P."/>
            <person name="Chitnis C.E."/>
            <person name="Hartl D.L."/>
            <person name="Young S.K."/>
            <person name="Kodira C.D."/>
            <person name="Zeng Q."/>
            <person name="Koehrsen M."/>
            <person name="Godfrey P."/>
            <person name="Alvarado L."/>
            <person name="Berlin A."/>
            <person name="Borenstein D."/>
            <person name="Chen Z."/>
            <person name="Engels R."/>
            <person name="Freedman E."/>
            <person name="Gellesch M."/>
            <person name="Goldberg J."/>
            <person name="Griggs A."/>
            <person name="Gujja S."/>
            <person name="Heiman D."/>
            <person name="Hepburn T."/>
            <person name="Howarth C."/>
            <person name="Jen D."/>
            <person name="Larson L."/>
            <person name="Lewis B."/>
            <person name="Mehta T."/>
            <person name="Park D."/>
            <person name="Pearson M."/>
            <person name="Roberts A."/>
            <person name="Saif S."/>
            <person name="Shea T."/>
            <person name="Shenoy N."/>
            <person name="Sisk P."/>
            <person name="Stolte C."/>
            <person name="Sykes S."/>
            <person name="Walk T."/>
            <person name="White J."/>
            <person name="Yandava C."/>
            <person name="Wirth D.F."/>
            <person name="Nusbaum C."/>
            <person name="Birren B."/>
        </authorList>
    </citation>
    <scope>NUCLEOTIDE SEQUENCE [LARGE SCALE GENOMIC DNA]</scope>
    <source>
        <strain evidence="3">IGH-CR14</strain>
    </source>
</reference>
<gene>
    <name evidence="2" type="ORF">PFMG_01015</name>
</gene>
<feature type="transmembrane region" description="Helical" evidence="1">
    <location>
        <begin position="282"/>
        <end position="304"/>
    </location>
</feature>